<keyword evidence="8" id="KW-1185">Reference proteome</keyword>
<dbReference type="GO" id="GO:0020037">
    <property type="term" value="F:heme binding"/>
    <property type="evidence" value="ECO:0007669"/>
    <property type="project" value="InterPro"/>
</dbReference>
<dbReference type="OrthoDB" id="9805440at2"/>
<evidence type="ECO:0000313" key="8">
    <source>
        <dbReference type="Proteomes" id="UP000316798"/>
    </source>
</evidence>
<keyword evidence="3 4" id="KW-0408">Iron</keyword>
<keyword evidence="2 4" id="KW-0479">Metal-binding</keyword>
<accession>A0A515D7E5</accession>
<keyword evidence="1 4" id="KW-0349">Heme</keyword>
<evidence type="ECO:0000256" key="4">
    <source>
        <dbReference type="PROSITE-ProRule" id="PRU00433"/>
    </source>
</evidence>
<keyword evidence="5" id="KW-0472">Membrane</keyword>
<dbReference type="InterPro" id="IPR009056">
    <property type="entry name" value="Cyt_c-like_dom"/>
</dbReference>
<dbReference type="GO" id="GO:0046872">
    <property type="term" value="F:metal ion binding"/>
    <property type="evidence" value="ECO:0007669"/>
    <property type="project" value="UniProtKB-KW"/>
</dbReference>
<name>A0A515D7E5_9BURK</name>
<reference evidence="7 8" key="1">
    <citation type="submission" date="2019-01" db="EMBL/GenBank/DDBJ databases">
        <title>Genomic insights into a novel species Rhodoferax sp.</title>
        <authorList>
            <person name="Jin L."/>
        </authorList>
    </citation>
    <scope>NUCLEOTIDE SEQUENCE [LARGE SCALE GENOMIC DNA]</scope>
    <source>
        <strain evidence="7 8">CHu59-6-5</strain>
    </source>
</reference>
<organism evidence="7 8">
    <name type="scientific">Rhodoferax sediminis</name>
    <dbReference type="NCBI Taxonomy" id="2509614"/>
    <lineage>
        <taxon>Bacteria</taxon>
        <taxon>Pseudomonadati</taxon>
        <taxon>Pseudomonadota</taxon>
        <taxon>Betaproteobacteria</taxon>
        <taxon>Burkholderiales</taxon>
        <taxon>Comamonadaceae</taxon>
        <taxon>Rhodoferax</taxon>
    </lineage>
</organism>
<dbReference type="Proteomes" id="UP000316798">
    <property type="component" value="Chromosome"/>
</dbReference>
<feature type="transmembrane region" description="Helical" evidence="5">
    <location>
        <begin position="7"/>
        <end position="28"/>
    </location>
</feature>
<dbReference type="GO" id="GO:0009055">
    <property type="term" value="F:electron transfer activity"/>
    <property type="evidence" value="ECO:0007669"/>
    <property type="project" value="InterPro"/>
</dbReference>
<dbReference type="InterPro" id="IPR036909">
    <property type="entry name" value="Cyt_c-like_dom_sf"/>
</dbReference>
<proteinExistence type="predicted"/>
<keyword evidence="5" id="KW-0812">Transmembrane</keyword>
<dbReference type="KEGG" id="rhf:EUB48_02695"/>
<dbReference type="Pfam" id="PF02433">
    <property type="entry name" value="FixO"/>
    <property type="match status" value="1"/>
</dbReference>
<evidence type="ECO:0000259" key="6">
    <source>
        <dbReference type="PROSITE" id="PS51007"/>
    </source>
</evidence>
<evidence type="ECO:0000256" key="5">
    <source>
        <dbReference type="SAM" id="Phobius"/>
    </source>
</evidence>
<evidence type="ECO:0000313" key="7">
    <source>
        <dbReference type="EMBL" id="QDL36329.1"/>
    </source>
</evidence>
<sequence>MKSETTLIGGAMVMIALSISALVIVPAMELHDIAPTPGLKPYTSAELRGRQVYISNGCVYCHTQQPRTKEFAPADFKRGWGRATVAGDYAYDSPPLLGDMRTGPDLMNIGVRQPSEQWNLGHLYEPRAYVPGSIMPAFPFLFEAKAQADKDEVVVTLPPGYTPANKVVVARPEALDLVKYLLSLNRSFPAIETPPAASAPATPAPVPAK</sequence>
<dbReference type="AlphaFoldDB" id="A0A515D7E5"/>
<keyword evidence="5" id="KW-1133">Transmembrane helix</keyword>
<dbReference type="RefSeq" id="WP_142817502.1">
    <property type="nucleotide sequence ID" value="NZ_CP035503.1"/>
</dbReference>
<evidence type="ECO:0000256" key="1">
    <source>
        <dbReference type="ARBA" id="ARBA00022617"/>
    </source>
</evidence>
<evidence type="ECO:0000256" key="3">
    <source>
        <dbReference type="ARBA" id="ARBA00023004"/>
    </source>
</evidence>
<dbReference type="SUPFAM" id="SSF46626">
    <property type="entry name" value="Cytochrome c"/>
    <property type="match status" value="1"/>
</dbReference>
<feature type="domain" description="Cytochrome c" evidence="6">
    <location>
        <begin position="44"/>
        <end position="185"/>
    </location>
</feature>
<dbReference type="PROSITE" id="PS51007">
    <property type="entry name" value="CYTC"/>
    <property type="match status" value="1"/>
</dbReference>
<dbReference type="EMBL" id="CP035503">
    <property type="protein sequence ID" value="QDL36329.1"/>
    <property type="molecule type" value="Genomic_DNA"/>
</dbReference>
<dbReference type="InterPro" id="IPR003468">
    <property type="entry name" value="Cyt_c_oxidase_monohaem-su/FixO"/>
</dbReference>
<gene>
    <name evidence="7" type="ORF">EUB48_02695</name>
</gene>
<dbReference type="Gene3D" id="1.10.760.10">
    <property type="entry name" value="Cytochrome c-like domain"/>
    <property type="match status" value="1"/>
</dbReference>
<evidence type="ECO:0000256" key="2">
    <source>
        <dbReference type="ARBA" id="ARBA00022723"/>
    </source>
</evidence>
<protein>
    <submittedName>
        <fullName evidence="7">Cytochrome-c oxidase</fullName>
    </submittedName>
</protein>